<reference evidence="3" key="2">
    <citation type="submission" date="2015-01" db="EMBL/GenBank/DDBJ databases">
        <title>Evolutionary Origins and Diversification of the Mycorrhizal Mutualists.</title>
        <authorList>
            <consortium name="DOE Joint Genome Institute"/>
            <consortium name="Mycorrhizal Genomics Consortium"/>
            <person name="Kohler A."/>
            <person name="Kuo A."/>
            <person name="Nagy L.G."/>
            <person name="Floudas D."/>
            <person name="Copeland A."/>
            <person name="Barry K.W."/>
            <person name="Cichocki N."/>
            <person name="Veneault-Fourrey C."/>
            <person name="LaButti K."/>
            <person name="Lindquist E.A."/>
            <person name="Lipzen A."/>
            <person name="Lundell T."/>
            <person name="Morin E."/>
            <person name="Murat C."/>
            <person name="Riley R."/>
            <person name="Ohm R."/>
            <person name="Sun H."/>
            <person name="Tunlid A."/>
            <person name="Henrissat B."/>
            <person name="Grigoriev I.V."/>
            <person name="Hibbett D.S."/>
            <person name="Martin F."/>
        </authorList>
    </citation>
    <scope>NUCLEOTIDE SEQUENCE [LARGE SCALE GENOMIC DNA]</scope>
    <source>
        <strain evidence="3">441</strain>
    </source>
</reference>
<feature type="compositionally biased region" description="Polar residues" evidence="1">
    <location>
        <begin position="15"/>
        <end position="32"/>
    </location>
</feature>
<evidence type="ECO:0000313" key="2">
    <source>
        <dbReference type="EMBL" id="KIK27434.1"/>
    </source>
</evidence>
<evidence type="ECO:0000256" key="1">
    <source>
        <dbReference type="SAM" id="MobiDB-lite"/>
    </source>
</evidence>
<accession>A0A0C9ZND2</accession>
<evidence type="ECO:0000313" key="3">
    <source>
        <dbReference type="Proteomes" id="UP000054018"/>
    </source>
</evidence>
<gene>
    <name evidence="2" type="ORF">PISMIDRAFT_674786</name>
</gene>
<dbReference type="HOGENOM" id="CLU_2590652_0_0_1"/>
<protein>
    <submittedName>
        <fullName evidence="2">Uncharacterized protein</fullName>
    </submittedName>
</protein>
<feature type="compositionally biased region" description="Polar residues" evidence="1">
    <location>
        <begin position="65"/>
        <end position="80"/>
    </location>
</feature>
<dbReference type="AlphaFoldDB" id="A0A0C9ZND2"/>
<reference evidence="2 3" key="1">
    <citation type="submission" date="2014-04" db="EMBL/GenBank/DDBJ databases">
        <authorList>
            <consortium name="DOE Joint Genome Institute"/>
            <person name="Kuo A."/>
            <person name="Kohler A."/>
            <person name="Costa M.D."/>
            <person name="Nagy L.G."/>
            <person name="Floudas D."/>
            <person name="Copeland A."/>
            <person name="Barry K.W."/>
            <person name="Cichocki N."/>
            <person name="Veneault-Fourrey C."/>
            <person name="LaButti K."/>
            <person name="Lindquist E.A."/>
            <person name="Lipzen A."/>
            <person name="Lundell T."/>
            <person name="Morin E."/>
            <person name="Murat C."/>
            <person name="Sun H."/>
            <person name="Tunlid A."/>
            <person name="Henrissat B."/>
            <person name="Grigoriev I.V."/>
            <person name="Hibbett D.S."/>
            <person name="Martin F."/>
            <person name="Nordberg H.P."/>
            <person name="Cantor M.N."/>
            <person name="Hua S.X."/>
        </authorList>
    </citation>
    <scope>NUCLEOTIDE SEQUENCE [LARGE SCALE GENOMIC DNA]</scope>
    <source>
        <strain evidence="2 3">441</strain>
    </source>
</reference>
<feature type="region of interest" description="Disordered" evidence="1">
    <location>
        <begin position="1"/>
        <end position="80"/>
    </location>
</feature>
<sequence>MCRRCKKHDGDGSDTAVSVATLSSGATRTISPSLPVKTTPVELPSEKKSVRTSSSPSVSIEPSVGCNTGTESPSPTGYGC</sequence>
<proteinExistence type="predicted"/>
<dbReference type="EMBL" id="KN833696">
    <property type="protein sequence ID" value="KIK27434.1"/>
    <property type="molecule type" value="Genomic_DNA"/>
</dbReference>
<name>A0A0C9ZND2_9AGAM</name>
<dbReference type="OrthoDB" id="2666105at2759"/>
<keyword evidence="3" id="KW-1185">Reference proteome</keyword>
<dbReference type="Proteomes" id="UP000054018">
    <property type="component" value="Unassembled WGS sequence"/>
</dbReference>
<feature type="compositionally biased region" description="Low complexity" evidence="1">
    <location>
        <begin position="51"/>
        <end position="64"/>
    </location>
</feature>
<organism evidence="2 3">
    <name type="scientific">Pisolithus microcarpus 441</name>
    <dbReference type="NCBI Taxonomy" id="765257"/>
    <lineage>
        <taxon>Eukaryota</taxon>
        <taxon>Fungi</taxon>
        <taxon>Dikarya</taxon>
        <taxon>Basidiomycota</taxon>
        <taxon>Agaricomycotina</taxon>
        <taxon>Agaricomycetes</taxon>
        <taxon>Agaricomycetidae</taxon>
        <taxon>Boletales</taxon>
        <taxon>Sclerodermatineae</taxon>
        <taxon>Pisolithaceae</taxon>
        <taxon>Pisolithus</taxon>
    </lineage>
</organism>